<evidence type="ECO:0000256" key="1">
    <source>
        <dbReference type="SAM" id="Phobius"/>
    </source>
</evidence>
<dbReference type="SUPFAM" id="SSF53335">
    <property type="entry name" value="S-adenosyl-L-methionine-dependent methyltransferases"/>
    <property type="match status" value="1"/>
</dbReference>
<dbReference type="Proteomes" id="UP001229421">
    <property type="component" value="Unassembled WGS sequence"/>
</dbReference>
<feature type="transmembrane region" description="Helical" evidence="1">
    <location>
        <begin position="12"/>
        <end position="30"/>
    </location>
</feature>
<dbReference type="PANTHER" id="PTHR45085">
    <property type="entry name" value="F21J9.14"/>
    <property type="match status" value="1"/>
</dbReference>
<keyword evidence="1" id="KW-1133">Transmembrane helix</keyword>
<protein>
    <recommendedName>
        <fullName evidence="4">Methyltransferase type 11 domain-containing protein</fullName>
    </recommendedName>
</protein>
<comment type="caution">
    <text evidence="2">The sequence shown here is derived from an EMBL/GenBank/DDBJ whole genome shotgun (WGS) entry which is preliminary data.</text>
</comment>
<dbReference type="PANTHER" id="PTHR45085:SF3">
    <property type="entry name" value="S-ADENOSYL-L-METHIONINE-DEPENDENT METHYLTRANSFERASES SUPERFAMILY PROTEIN"/>
    <property type="match status" value="1"/>
</dbReference>
<accession>A0AAD8KHW5</accession>
<name>A0AAD8KHW5_TARER</name>
<proteinExistence type="predicted"/>
<dbReference type="AlphaFoldDB" id="A0AAD8KHW5"/>
<keyword evidence="1" id="KW-0812">Transmembrane</keyword>
<dbReference type="EMBL" id="JAUHHV010000007">
    <property type="protein sequence ID" value="KAK1419920.1"/>
    <property type="molecule type" value="Genomic_DNA"/>
</dbReference>
<evidence type="ECO:0000313" key="3">
    <source>
        <dbReference type="Proteomes" id="UP001229421"/>
    </source>
</evidence>
<keyword evidence="3" id="KW-1185">Reference proteome</keyword>
<dbReference type="InterPro" id="IPR029063">
    <property type="entry name" value="SAM-dependent_MTases_sf"/>
</dbReference>
<evidence type="ECO:0008006" key="4">
    <source>
        <dbReference type="Google" id="ProtNLM"/>
    </source>
</evidence>
<evidence type="ECO:0000313" key="2">
    <source>
        <dbReference type="EMBL" id="KAK1419920.1"/>
    </source>
</evidence>
<reference evidence="2" key="1">
    <citation type="journal article" date="2023" name="bioRxiv">
        <title>Improved chromosome-level genome assembly for marigold (Tagetes erecta).</title>
        <authorList>
            <person name="Jiang F."/>
            <person name="Yuan L."/>
            <person name="Wang S."/>
            <person name="Wang H."/>
            <person name="Xu D."/>
            <person name="Wang A."/>
            <person name="Fan W."/>
        </authorList>
    </citation>
    <scope>NUCLEOTIDE SEQUENCE</scope>
    <source>
        <strain evidence="2">WSJ</strain>
        <tissue evidence="2">Leaf</tissue>
    </source>
</reference>
<keyword evidence="1" id="KW-0472">Membrane</keyword>
<sequence length="258" mass="28485">MEKHIQLFLNKISYLSITISTLTLLFIFLLQPPPQTCIIPNNPNHKPHPKSTCDAAHRRITTIHNKNHRLWSTKTWIKSVNSFTTIFQTLTHLNNNTRALIVSAGGGQSVMSLNQIGIHDVTGVELIDSPPLVTRADPHHLPFFDSVFDFGFSANFDQALFPARYVGELERTVGVGGVIVVCVEVCGGDGVSEVLKVFRRSEFVRAVNVTVMGSEMTMIVTRRIESVLRSSELVQASNAMLIGLKTTMDEHCSGAGVM</sequence>
<organism evidence="2 3">
    <name type="scientific">Tagetes erecta</name>
    <name type="common">African marigold</name>
    <dbReference type="NCBI Taxonomy" id="13708"/>
    <lineage>
        <taxon>Eukaryota</taxon>
        <taxon>Viridiplantae</taxon>
        <taxon>Streptophyta</taxon>
        <taxon>Embryophyta</taxon>
        <taxon>Tracheophyta</taxon>
        <taxon>Spermatophyta</taxon>
        <taxon>Magnoliopsida</taxon>
        <taxon>eudicotyledons</taxon>
        <taxon>Gunneridae</taxon>
        <taxon>Pentapetalae</taxon>
        <taxon>asterids</taxon>
        <taxon>campanulids</taxon>
        <taxon>Asterales</taxon>
        <taxon>Asteraceae</taxon>
        <taxon>Asteroideae</taxon>
        <taxon>Heliantheae alliance</taxon>
        <taxon>Tageteae</taxon>
        <taxon>Tagetes</taxon>
    </lineage>
</organism>
<gene>
    <name evidence="2" type="ORF">QVD17_29357</name>
</gene>